<dbReference type="InterPro" id="IPR023494">
    <property type="entry name" value="Cyt_c_bgen_Ccs1/CcsB/ResB"/>
</dbReference>
<feature type="domain" description="ResB-like" evidence="7">
    <location>
        <begin position="64"/>
        <end position="509"/>
    </location>
</feature>
<keyword evidence="2 6" id="KW-0812">Transmembrane</keyword>
<evidence type="ECO:0000256" key="4">
    <source>
        <dbReference type="ARBA" id="ARBA00022989"/>
    </source>
</evidence>
<dbReference type="PANTHER" id="PTHR31566">
    <property type="entry name" value="CYTOCHROME C BIOGENESIS PROTEIN CCS1, CHLOROPLASTIC"/>
    <property type="match status" value="1"/>
</dbReference>
<proteinExistence type="predicted"/>
<feature type="transmembrane region" description="Helical" evidence="6">
    <location>
        <begin position="216"/>
        <end position="238"/>
    </location>
</feature>
<evidence type="ECO:0000256" key="1">
    <source>
        <dbReference type="ARBA" id="ARBA00004141"/>
    </source>
</evidence>
<feature type="transmembrane region" description="Helical" evidence="6">
    <location>
        <begin position="66"/>
        <end position="84"/>
    </location>
</feature>
<dbReference type="InterPro" id="IPR007816">
    <property type="entry name" value="ResB-like_domain"/>
</dbReference>
<evidence type="ECO:0000256" key="5">
    <source>
        <dbReference type="ARBA" id="ARBA00023136"/>
    </source>
</evidence>
<organism evidence="8 9">
    <name type="scientific">Desmospora profundinema</name>
    <dbReference type="NCBI Taxonomy" id="1571184"/>
    <lineage>
        <taxon>Bacteria</taxon>
        <taxon>Bacillati</taxon>
        <taxon>Bacillota</taxon>
        <taxon>Bacilli</taxon>
        <taxon>Bacillales</taxon>
        <taxon>Thermoactinomycetaceae</taxon>
        <taxon>Desmospora</taxon>
    </lineage>
</organism>
<protein>
    <submittedName>
        <fullName evidence="8">Cytochrome c biogenesis protein</fullName>
    </submittedName>
</protein>
<dbReference type="EMBL" id="JAVDQG010000001">
    <property type="protein sequence ID" value="MDR6224547.1"/>
    <property type="molecule type" value="Genomic_DNA"/>
</dbReference>
<dbReference type="Proteomes" id="UP001185012">
    <property type="component" value="Unassembled WGS sequence"/>
</dbReference>
<name>A0ABU1IIE4_9BACL</name>
<dbReference type="Pfam" id="PF05140">
    <property type="entry name" value="ResB"/>
    <property type="match status" value="1"/>
</dbReference>
<evidence type="ECO:0000259" key="7">
    <source>
        <dbReference type="Pfam" id="PF05140"/>
    </source>
</evidence>
<keyword evidence="3" id="KW-0201">Cytochrome c-type biogenesis</keyword>
<keyword evidence="5 6" id="KW-0472">Membrane</keyword>
<comment type="subcellular location">
    <subcellularLocation>
        <location evidence="1">Membrane</location>
        <topology evidence="1">Multi-pass membrane protein</topology>
    </subcellularLocation>
</comment>
<keyword evidence="9" id="KW-1185">Reference proteome</keyword>
<dbReference type="RefSeq" id="WP_309861967.1">
    <property type="nucleotide sequence ID" value="NZ_JAVDQG010000001.1"/>
</dbReference>
<comment type="caution">
    <text evidence="8">The sequence shown here is derived from an EMBL/GenBank/DDBJ whole genome shotgun (WGS) entry which is preliminary data.</text>
</comment>
<evidence type="ECO:0000256" key="3">
    <source>
        <dbReference type="ARBA" id="ARBA00022748"/>
    </source>
</evidence>
<evidence type="ECO:0000256" key="6">
    <source>
        <dbReference type="SAM" id="Phobius"/>
    </source>
</evidence>
<evidence type="ECO:0000313" key="9">
    <source>
        <dbReference type="Proteomes" id="UP001185012"/>
    </source>
</evidence>
<reference evidence="8 9" key="1">
    <citation type="submission" date="2023-07" db="EMBL/GenBank/DDBJ databases">
        <title>Genomic Encyclopedia of Type Strains, Phase IV (KMG-IV): sequencing the most valuable type-strain genomes for metagenomic binning, comparative biology and taxonomic classification.</title>
        <authorList>
            <person name="Goeker M."/>
        </authorList>
    </citation>
    <scope>NUCLEOTIDE SEQUENCE [LARGE SCALE GENOMIC DNA]</scope>
    <source>
        <strain evidence="8 9">DSM 45903</strain>
    </source>
</reference>
<accession>A0ABU1IIE4</accession>
<evidence type="ECO:0000313" key="8">
    <source>
        <dbReference type="EMBL" id="MDR6224547.1"/>
    </source>
</evidence>
<gene>
    <name evidence="8" type="ORF">JOE21_000535</name>
</gene>
<evidence type="ECO:0000256" key="2">
    <source>
        <dbReference type="ARBA" id="ARBA00022692"/>
    </source>
</evidence>
<sequence>MVNTKCECGHNNPVGTTLCEYCGKPLDEGNEDQPLEMRYEGKARRSQTQNQTVLDWIWNFFSSVKVAIYLIVITLVTSVLGTILPQERFIPSNRPEIYYAQEYGIWGELFYRLGLSDMYNSWWYIALLSMIGISLVVCSLDRVVPLYKALKNQRVIKNTTFIRRQRVSRSQPVPEEEKEAVLDRLAHTLSKKRYHVRREEDSILAEKGRFSRWGPYVNHIGLIIFLFGTLMRLIPGWYLDDLVFLQEGETKKLPDVPYHVKNERAFAELYDEDEMPQQLDEMPAIVKKYETRVTLYEEDPETGELREVKRDSILVNHPLKHEGLLLFQSGFEPNQAKSITLSVEDRKQDQELGTIQVDLYDPKTKYELENGVTIRILNYFPDFVLEDNQPATKSEIPNRPAFIFSVDSPDLDEPEKSWMISGTNLDDVNEANRYGMSLEEIETVNTSVLMVRMDKSLPVIFFGLGIFMVGLSMGLFWFHRRVWIRWEEGNLLMGAHTNKNWFGLRKELEQATEKADTPLNFSPEQPEQR</sequence>
<feature type="transmembrane region" description="Helical" evidence="6">
    <location>
        <begin position="457"/>
        <end position="478"/>
    </location>
</feature>
<keyword evidence="4 6" id="KW-1133">Transmembrane helix</keyword>
<dbReference type="PANTHER" id="PTHR31566:SF0">
    <property type="entry name" value="CYTOCHROME C BIOGENESIS PROTEIN CCS1, CHLOROPLASTIC"/>
    <property type="match status" value="1"/>
</dbReference>
<feature type="transmembrane region" description="Helical" evidence="6">
    <location>
        <begin position="122"/>
        <end position="144"/>
    </location>
</feature>